<keyword evidence="5" id="KW-1185">Reference proteome</keyword>
<dbReference type="InterPro" id="IPR000504">
    <property type="entry name" value="RRM_dom"/>
</dbReference>
<comment type="caution">
    <text evidence="4">The sequence shown here is derived from an EMBL/GenBank/DDBJ whole genome shotgun (WGS) entry which is preliminary data.</text>
</comment>
<dbReference type="InterPro" id="IPR012677">
    <property type="entry name" value="Nucleotide-bd_a/b_plait_sf"/>
</dbReference>
<evidence type="ECO:0000256" key="1">
    <source>
        <dbReference type="ARBA" id="ARBA00022884"/>
    </source>
</evidence>
<protein>
    <submittedName>
        <fullName evidence="4">RNA-binding protein</fullName>
    </submittedName>
</protein>
<name>A0A550JL03_9BACT</name>
<feature type="compositionally biased region" description="Basic and acidic residues" evidence="2">
    <location>
        <begin position="71"/>
        <end position="80"/>
    </location>
</feature>
<dbReference type="Gene3D" id="3.30.70.330">
    <property type="match status" value="1"/>
</dbReference>
<dbReference type="Proteomes" id="UP000317155">
    <property type="component" value="Unassembled WGS sequence"/>
</dbReference>
<dbReference type="OrthoDB" id="9798855at2"/>
<dbReference type="Pfam" id="PF00076">
    <property type="entry name" value="RRM_1"/>
    <property type="match status" value="1"/>
</dbReference>
<organism evidence="4 5">
    <name type="scientific">Trichloromonas acetexigens</name>
    <dbReference type="NCBI Taxonomy" id="38815"/>
    <lineage>
        <taxon>Bacteria</taxon>
        <taxon>Pseudomonadati</taxon>
        <taxon>Thermodesulfobacteriota</taxon>
        <taxon>Desulfuromonadia</taxon>
        <taxon>Desulfuromonadales</taxon>
        <taxon>Trichloromonadaceae</taxon>
        <taxon>Trichloromonas</taxon>
    </lineage>
</organism>
<dbReference type="PANTHER" id="PTHR48025">
    <property type="entry name" value="OS02G0815200 PROTEIN"/>
    <property type="match status" value="1"/>
</dbReference>
<feature type="domain" description="RRM" evidence="3">
    <location>
        <begin position="3"/>
        <end position="80"/>
    </location>
</feature>
<proteinExistence type="predicted"/>
<evidence type="ECO:0000256" key="2">
    <source>
        <dbReference type="SAM" id="MobiDB-lite"/>
    </source>
</evidence>
<dbReference type="CDD" id="cd00590">
    <property type="entry name" value="RRM_SF"/>
    <property type="match status" value="1"/>
</dbReference>
<dbReference type="PANTHER" id="PTHR48025:SF1">
    <property type="entry name" value="RRM DOMAIN-CONTAINING PROTEIN"/>
    <property type="match status" value="1"/>
</dbReference>
<dbReference type="InterPro" id="IPR050502">
    <property type="entry name" value="Euk_RNA-bind_prot"/>
</dbReference>
<reference evidence="4 5" key="1">
    <citation type="submission" date="2019-07" db="EMBL/GenBank/DDBJ databases">
        <title>Insights of Desulfuromonas acetexigens electromicrobiology.</title>
        <authorList>
            <person name="Katuri K."/>
            <person name="Sapireddy V."/>
            <person name="Shaw D.R."/>
            <person name="Saikaly P."/>
        </authorList>
    </citation>
    <scope>NUCLEOTIDE SEQUENCE [LARGE SCALE GENOMIC DNA]</scope>
    <source>
        <strain evidence="4 5">2873</strain>
    </source>
</reference>
<dbReference type="RefSeq" id="WP_092052713.1">
    <property type="nucleotide sequence ID" value="NZ_FOJJ01000001.1"/>
</dbReference>
<sequence>MLVDFYVGNIAFETTEEELQKLFEVAGKVRSIHMITDHQTGQFKGCAYVKMADVKVREVVDTLDGALLGPRKIEVSEARPQKPGPPARPGSGKKPNRPGKRRL</sequence>
<evidence type="ECO:0000313" key="5">
    <source>
        <dbReference type="Proteomes" id="UP000317155"/>
    </source>
</evidence>
<keyword evidence="1" id="KW-0694">RNA-binding</keyword>
<dbReference type="GO" id="GO:0003729">
    <property type="term" value="F:mRNA binding"/>
    <property type="evidence" value="ECO:0007669"/>
    <property type="project" value="TreeGrafter"/>
</dbReference>
<dbReference type="InterPro" id="IPR035979">
    <property type="entry name" value="RBD_domain_sf"/>
</dbReference>
<dbReference type="EMBL" id="VJVV01000001">
    <property type="protein sequence ID" value="TRO83875.1"/>
    <property type="molecule type" value="Genomic_DNA"/>
</dbReference>
<dbReference type="AlphaFoldDB" id="A0A550JL03"/>
<gene>
    <name evidence="4" type="ORF">FL622_01455</name>
</gene>
<evidence type="ECO:0000313" key="4">
    <source>
        <dbReference type="EMBL" id="TRO83875.1"/>
    </source>
</evidence>
<evidence type="ECO:0000259" key="3">
    <source>
        <dbReference type="PROSITE" id="PS50102"/>
    </source>
</evidence>
<dbReference type="SMART" id="SM00360">
    <property type="entry name" value="RRM"/>
    <property type="match status" value="1"/>
</dbReference>
<dbReference type="SUPFAM" id="SSF54928">
    <property type="entry name" value="RNA-binding domain, RBD"/>
    <property type="match status" value="1"/>
</dbReference>
<dbReference type="PROSITE" id="PS50102">
    <property type="entry name" value="RRM"/>
    <property type="match status" value="1"/>
</dbReference>
<accession>A0A550JL03</accession>
<feature type="region of interest" description="Disordered" evidence="2">
    <location>
        <begin position="71"/>
        <end position="103"/>
    </location>
</feature>
<feature type="compositionally biased region" description="Basic residues" evidence="2">
    <location>
        <begin position="94"/>
        <end position="103"/>
    </location>
</feature>